<comment type="caution">
    <text evidence="2">The sequence shown here is derived from an EMBL/GenBank/DDBJ whole genome shotgun (WGS) entry which is preliminary data.</text>
</comment>
<organism evidence="2 3">
    <name type="scientific">Paenibacillus artemisiicola</name>
    <dbReference type="NCBI Taxonomy" id="1172618"/>
    <lineage>
        <taxon>Bacteria</taxon>
        <taxon>Bacillati</taxon>
        <taxon>Bacillota</taxon>
        <taxon>Bacilli</taxon>
        <taxon>Bacillales</taxon>
        <taxon>Paenibacillaceae</taxon>
        <taxon>Paenibacillus</taxon>
    </lineage>
</organism>
<protein>
    <submittedName>
        <fullName evidence="2">ATPase</fullName>
    </submittedName>
</protein>
<proteinExistence type="predicted"/>
<dbReference type="InterPro" id="IPR052519">
    <property type="entry name" value="Euk-type_GlcNAc_Kinase"/>
</dbReference>
<dbReference type="PANTHER" id="PTHR43190">
    <property type="entry name" value="N-ACETYL-D-GLUCOSAMINE KINASE"/>
    <property type="match status" value="1"/>
</dbReference>
<dbReference type="Gene3D" id="3.30.420.40">
    <property type="match status" value="2"/>
</dbReference>
<evidence type="ECO:0000313" key="3">
    <source>
        <dbReference type="Proteomes" id="UP000670947"/>
    </source>
</evidence>
<sequence length="327" mass="34718">MTYYLGIDGGGTKTHALLTDEHGRPLGKGRSGNGNHQIDAAGAARSIREAAEEALRQAGVAKDDVRHAYFGLAGADREADYRVLRPMVAAVGLPRHSIECDTIIGLRAGTDRPYGIAVICGTGTNCAGRNKQGEHLQVGGFAYMHGDFGGGGSLSVEVFRSVVRAWDGRERPTRLTEPLLALLGYPDVETMFHDFLDHDKRVPVDAAKLLFDAAEAGDETALAILRTQGEELGRSAAAVARRLGMGRDAFDVVLAGSLVTRGDRGGWIRGPIETAVRAVAPGASVVKLTVDPVFGAVWSAMEADGRTVSADVYARMRALGHFDEIAI</sequence>
<accession>A0ABS3WBH7</accession>
<dbReference type="SUPFAM" id="SSF53067">
    <property type="entry name" value="Actin-like ATPase domain"/>
    <property type="match status" value="2"/>
</dbReference>
<keyword evidence="3" id="KW-1185">Reference proteome</keyword>
<dbReference type="CDD" id="cd24007">
    <property type="entry name" value="ASKHA_NBD_eukNAGK-like"/>
    <property type="match status" value="1"/>
</dbReference>
<dbReference type="Proteomes" id="UP000670947">
    <property type="component" value="Unassembled WGS sequence"/>
</dbReference>
<evidence type="ECO:0000313" key="2">
    <source>
        <dbReference type="EMBL" id="MBO7745681.1"/>
    </source>
</evidence>
<dbReference type="InterPro" id="IPR043129">
    <property type="entry name" value="ATPase_NBD"/>
</dbReference>
<gene>
    <name evidence="2" type="ORF">I8J29_15830</name>
</gene>
<dbReference type="PANTHER" id="PTHR43190:SF3">
    <property type="entry name" value="N-ACETYL-D-GLUCOSAMINE KINASE"/>
    <property type="match status" value="1"/>
</dbReference>
<evidence type="ECO:0000259" key="1">
    <source>
        <dbReference type="Pfam" id="PF01869"/>
    </source>
</evidence>
<dbReference type="EMBL" id="JAGGDJ010000011">
    <property type="protein sequence ID" value="MBO7745681.1"/>
    <property type="molecule type" value="Genomic_DNA"/>
</dbReference>
<name>A0ABS3WBH7_9BACL</name>
<dbReference type="Pfam" id="PF01869">
    <property type="entry name" value="BcrAD_BadFG"/>
    <property type="match status" value="1"/>
</dbReference>
<dbReference type="RefSeq" id="WP_208848511.1">
    <property type="nucleotide sequence ID" value="NZ_JAGGDJ010000011.1"/>
</dbReference>
<feature type="domain" description="ATPase BadF/BadG/BcrA/BcrD type" evidence="1">
    <location>
        <begin position="5"/>
        <end position="297"/>
    </location>
</feature>
<dbReference type="InterPro" id="IPR002731">
    <property type="entry name" value="ATPase_BadF"/>
</dbReference>
<reference evidence="2 3" key="1">
    <citation type="submission" date="2021-03" db="EMBL/GenBank/DDBJ databases">
        <title>Paenibacillus artemisicola MWE-103 whole genome sequence.</title>
        <authorList>
            <person name="Ham Y.J."/>
        </authorList>
    </citation>
    <scope>NUCLEOTIDE SEQUENCE [LARGE SCALE GENOMIC DNA]</scope>
    <source>
        <strain evidence="2 3">MWE-103</strain>
    </source>
</reference>